<protein>
    <submittedName>
        <fullName evidence="3">Uncharacterized protein</fullName>
    </submittedName>
</protein>
<evidence type="ECO:0000313" key="4">
    <source>
        <dbReference type="Proteomes" id="UP000018731"/>
    </source>
</evidence>
<dbReference type="AlphaFoldDB" id="V8CC56"/>
<reference evidence="3 4" key="1">
    <citation type="journal article" date="2014" name="Genome Announc.">
        <title>Draft genome sequences of six enterohepatic helicobacter species isolated from humans and one from rhesus macaques.</title>
        <authorList>
            <person name="Shen Z."/>
            <person name="Sheh A."/>
            <person name="Young S.K."/>
            <person name="Abouelliel A."/>
            <person name="Ward D.V."/>
            <person name="Earl A.M."/>
            <person name="Fox J.G."/>
        </authorList>
    </citation>
    <scope>NUCLEOTIDE SEQUENCE [LARGE SCALE GENOMIC DNA]</scope>
    <source>
        <strain evidence="3 4">MIT 99-5501</strain>
    </source>
</reference>
<name>V8CC56_9HELI</name>
<dbReference type="Proteomes" id="UP000018731">
    <property type="component" value="Unassembled WGS sequence"/>
</dbReference>
<dbReference type="OrthoDB" id="5329860at2"/>
<evidence type="ECO:0000256" key="1">
    <source>
        <dbReference type="SAM" id="MobiDB-lite"/>
    </source>
</evidence>
<evidence type="ECO:0000313" key="3">
    <source>
        <dbReference type="EMBL" id="ETD24978.1"/>
    </source>
</evidence>
<gene>
    <name evidence="3" type="ORF">HMPREF2086_00313</name>
</gene>
<dbReference type="PATRIC" id="fig|1357400.3.peg.433"/>
<dbReference type="RefSeq" id="WP_023926980.1">
    <property type="nucleotide sequence ID" value="NZ_KI669454.1"/>
</dbReference>
<sequence>MRNPTKLANLAKPLIKSFSKSFAKSALTKSRFSNHTNTTNNTNPAKPAKATSPANSKKSTKIKSSNTKKAFGLIYAAIFLAIVGLFLANARLSTSLSLDRITNSHIHFQSALYLRSLEDIARLCANKPDFTQGRFDFGDGYIGGFSLHSQDSMTKAYLYVEGKNLRTGQILRATKEIYLPQNEPNNQNPPPSQPPNKENP</sequence>
<dbReference type="HOGENOM" id="CLU_1364641_0_0_7"/>
<feature type="region of interest" description="Disordered" evidence="1">
    <location>
        <begin position="179"/>
        <end position="200"/>
    </location>
</feature>
<dbReference type="EMBL" id="AZJI01000001">
    <property type="protein sequence ID" value="ETD24978.1"/>
    <property type="molecule type" value="Genomic_DNA"/>
</dbReference>
<feature type="compositionally biased region" description="Low complexity" evidence="1">
    <location>
        <begin position="36"/>
        <end position="61"/>
    </location>
</feature>
<evidence type="ECO:0000256" key="2">
    <source>
        <dbReference type="SAM" id="Phobius"/>
    </source>
</evidence>
<accession>V8CC56</accession>
<feature type="region of interest" description="Disordered" evidence="1">
    <location>
        <begin position="32"/>
        <end position="61"/>
    </location>
</feature>
<feature type="transmembrane region" description="Helical" evidence="2">
    <location>
        <begin position="70"/>
        <end position="88"/>
    </location>
</feature>
<keyword evidence="2" id="KW-0812">Transmembrane</keyword>
<keyword evidence="4" id="KW-1185">Reference proteome</keyword>
<proteinExistence type="predicted"/>
<dbReference type="STRING" id="1357400.HMPREF2086_00313"/>
<keyword evidence="2" id="KW-0472">Membrane</keyword>
<organism evidence="3 4">
    <name type="scientific">Helicobacter macacae MIT 99-5501</name>
    <dbReference type="NCBI Taxonomy" id="1357400"/>
    <lineage>
        <taxon>Bacteria</taxon>
        <taxon>Pseudomonadati</taxon>
        <taxon>Campylobacterota</taxon>
        <taxon>Epsilonproteobacteria</taxon>
        <taxon>Campylobacterales</taxon>
        <taxon>Helicobacteraceae</taxon>
        <taxon>Helicobacter</taxon>
    </lineage>
</organism>
<comment type="caution">
    <text evidence="3">The sequence shown here is derived from an EMBL/GenBank/DDBJ whole genome shotgun (WGS) entry which is preliminary data.</text>
</comment>
<keyword evidence="2" id="KW-1133">Transmembrane helix</keyword>